<dbReference type="Pfam" id="PF01619">
    <property type="entry name" value="Pro_dh"/>
    <property type="match status" value="1"/>
</dbReference>
<dbReference type="Proteomes" id="UP000008895">
    <property type="component" value="Chromosome"/>
</dbReference>
<dbReference type="InterPro" id="IPR002872">
    <property type="entry name" value="Proline_DH_dom"/>
</dbReference>
<dbReference type="HOGENOM" id="CLU_018202_3_0_10"/>
<dbReference type="GO" id="GO:0071949">
    <property type="term" value="F:FAD binding"/>
    <property type="evidence" value="ECO:0007669"/>
    <property type="project" value="TreeGrafter"/>
</dbReference>
<evidence type="ECO:0000259" key="2">
    <source>
        <dbReference type="Pfam" id="PF01619"/>
    </source>
</evidence>
<keyword evidence="4" id="KW-1185">Reference proteome</keyword>
<accession>F9YUD1</accession>
<dbReference type="EC" id="1.5.99.8" evidence="3"/>
<feature type="domain" description="Proline dehydrogenase" evidence="2">
    <location>
        <begin position="93"/>
        <end position="390"/>
    </location>
</feature>
<dbReference type="InterPro" id="IPR029041">
    <property type="entry name" value="FAD-linked_oxidoreductase-like"/>
</dbReference>
<organism evidence="3 4">
    <name type="scientific">Capnocytophaga canimorsus (strain 5)</name>
    <dbReference type="NCBI Taxonomy" id="860228"/>
    <lineage>
        <taxon>Bacteria</taxon>
        <taxon>Pseudomonadati</taxon>
        <taxon>Bacteroidota</taxon>
        <taxon>Flavobacteriia</taxon>
        <taxon>Flavobacteriales</taxon>
        <taxon>Flavobacteriaceae</taxon>
        <taxon>Capnocytophaga</taxon>
    </lineage>
</organism>
<dbReference type="GO" id="GO:0004657">
    <property type="term" value="F:proline dehydrogenase activity"/>
    <property type="evidence" value="ECO:0007669"/>
    <property type="project" value="InterPro"/>
</dbReference>
<evidence type="ECO:0000313" key="4">
    <source>
        <dbReference type="Proteomes" id="UP000008895"/>
    </source>
</evidence>
<evidence type="ECO:0000256" key="1">
    <source>
        <dbReference type="ARBA" id="ARBA00023002"/>
    </source>
</evidence>
<dbReference type="EMBL" id="CP002113">
    <property type="protein sequence ID" value="AEK22986.1"/>
    <property type="molecule type" value="Genomic_DNA"/>
</dbReference>
<dbReference type="Gene3D" id="3.20.20.220">
    <property type="match status" value="1"/>
</dbReference>
<sequence>MSALKNTLLIIITQKDFFMKSIFNDTKTAFSLKNNFELGRAYWLFRFMGNNTLISIGTALTNFSLKMHLPVEWLIKKTVFNQFCGGISQQDCEKVIENMYEKGVSSVLDYSVEGKAEESSFDDTLSKTLETIEFSKNHSGVPFAVFKPTGFGKFAIFQKITEKKPLTLEEQQAWERIVARFDKACSKAAELGIPIMIDAEESWMQTSADDLAEQMMRKYNKEKAIVYNTLQMYRHDRLAYLKQLHDRAIADNFYIGLKIVRGAYMEKENERAKENNYLSPICASKPATDENYNAAIRYILEHIDRIALFAGTHNEDSSALILNLMKEKGLNTHDSRIWLGQLYGMSDHISFNVAKLGYNTAKYLPFGPVREVMPYLIRRAQENTSVAGQMGRELTLLKKEYNRRKTEK</sequence>
<name>F9YUD1_CAPCC</name>
<dbReference type="PANTHER" id="PTHR13914:SF0">
    <property type="entry name" value="PROLINE DEHYDROGENASE 1, MITOCHONDRIAL"/>
    <property type="match status" value="1"/>
</dbReference>
<gene>
    <name evidence="3" type="ordered locus">Ccan_08680</name>
</gene>
<dbReference type="InterPro" id="IPR015659">
    <property type="entry name" value="Proline_oxidase"/>
</dbReference>
<dbReference type="PANTHER" id="PTHR13914">
    <property type="entry name" value="PROLINE OXIDASE"/>
    <property type="match status" value="1"/>
</dbReference>
<dbReference type="AlphaFoldDB" id="F9YUD1"/>
<proteinExistence type="predicted"/>
<dbReference type="GO" id="GO:0010133">
    <property type="term" value="P:L-proline catabolic process to L-glutamate"/>
    <property type="evidence" value="ECO:0007669"/>
    <property type="project" value="TreeGrafter"/>
</dbReference>
<dbReference type="KEGG" id="ccm:Ccan_08680"/>
<keyword evidence="1 3" id="KW-0560">Oxidoreductase</keyword>
<dbReference type="eggNOG" id="COG0506">
    <property type="taxonomic scope" value="Bacteria"/>
</dbReference>
<evidence type="ECO:0000313" key="3">
    <source>
        <dbReference type="EMBL" id="AEK22986.1"/>
    </source>
</evidence>
<reference evidence="3 4" key="1">
    <citation type="journal article" date="2011" name="J. Bacteriol.">
        <title>Complete genome sequence of the dog commensal and human pathogen Capnocytophaga canimorsus strain 5.</title>
        <authorList>
            <person name="Manfredi P."/>
            <person name="Pagni M."/>
            <person name="Cornelis G.R."/>
        </authorList>
    </citation>
    <scope>NUCLEOTIDE SEQUENCE [LARGE SCALE GENOMIC DNA]</scope>
    <source>
        <strain evidence="4">5</strain>
    </source>
</reference>
<dbReference type="STRING" id="860228.Ccan_08680"/>
<dbReference type="SUPFAM" id="SSF51730">
    <property type="entry name" value="FAD-linked oxidoreductase"/>
    <property type="match status" value="1"/>
</dbReference>
<protein>
    <submittedName>
        <fullName evidence="3">Carbapenem antibiotics biosynthesis protein carD</fullName>
        <ecNumber evidence="3">1.5.99.8</ecNumber>
    </submittedName>
</protein>